<comment type="caution">
    <text evidence="12">The sequence shown here is derived from an EMBL/GenBank/DDBJ whole genome shotgun (WGS) entry which is preliminary data.</text>
</comment>
<dbReference type="FunFam" id="3.80.10.10:FF:000041">
    <property type="entry name" value="LRR receptor-like serine/threonine-protein kinase ERECTA"/>
    <property type="match status" value="1"/>
</dbReference>
<evidence type="ECO:0000313" key="13">
    <source>
        <dbReference type="Proteomes" id="UP001603857"/>
    </source>
</evidence>
<name>A0ABD1LMA0_9FABA</name>
<keyword evidence="8 11" id="KW-0472">Membrane</keyword>
<evidence type="ECO:0000256" key="1">
    <source>
        <dbReference type="ARBA" id="ARBA00004479"/>
    </source>
</evidence>
<evidence type="ECO:0000256" key="9">
    <source>
        <dbReference type="ARBA" id="ARBA00023170"/>
    </source>
</evidence>
<evidence type="ECO:0000256" key="2">
    <source>
        <dbReference type="ARBA" id="ARBA00009592"/>
    </source>
</evidence>
<dbReference type="AlphaFoldDB" id="A0ABD1LMA0"/>
<evidence type="ECO:0000256" key="11">
    <source>
        <dbReference type="SAM" id="Phobius"/>
    </source>
</evidence>
<evidence type="ECO:0000313" key="12">
    <source>
        <dbReference type="EMBL" id="KAL2324593.1"/>
    </source>
</evidence>
<keyword evidence="7 11" id="KW-1133">Transmembrane helix</keyword>
<accession>A0ABD1LMA0</accession>
<protein>
    <submittedName>
        <fullName evidence="12">Uncharacterized protein</fullName>
    </submittedName>
</protein>
<feature type="transmembrane region" description="Helical" evidence="11">
    <location>
        <begin position="485"/>
        <end position="506"/>
    </location>
</feature>
<keyword evidence="13" id="KW-1185">Reference proteome</keyword>
<keyword evidence="6" id="KW-0677">Repeat</keyword>
<dbReference type="Proteomes" id="UP001603857">
    <property type="component" value="Unassembled WGS sequence"/>
</dbReference>
<keyword evidence="3" id="KW-0433">Leucine-rich repeat</keyword>
<dbReference type="PANTHER" id="PTHR48063:SF52">
    <property type="entry name" value="LRR RECEPTOR-LIKE KINASE FAMILY PROTEIN"/>
    <property type="match status" value="1"/>
</dbReference>
<evidence type="ECO:0000256" key="3">
    <source>
        <dbReference type="ARBA" id="ARBA00022614"/>
    </source>
</evidence>
<evidence type="ECO:0000256" key="7">
    <source>
        <dbReference type="ARBA" id="ARBA00022989"/>
    </source>
</evidence>
<dbReference type="EMBL" id="JBGMDY010000008">
    <property type="protein sequence ID" value="KAL2324593.1"/>
    <property type="molecule type" value="Genomic_DNA"/>
</dbReference>
<evidence type="ECO:0000256" key="4">
    <source>
        <dbReference type="ARBA" id="ARBA00022692"/>
    </source>
</evidence>
<gene>
    <name evidence="12" type="ORF">Fmac_023651</name>
</gene>
<comment type="similarity">
    <text evidence="2">Belongs to the RLP family.</text>
</comment>
<dbReference type="Pfam" id="PF00560">
    <property type="entry name" value="LRR_1"/>
    <property type="match status" value="2"/>
</dbReference>
<sequence length="554" mass="62264">MLTGNVSERNLLSFTNLKYFSMNSPALVFDFDPEWVPPFQLTKIRLGNVREKLPAWLFTQSSLIYLTIVDSTTSFEPLDKFWNFATQLEFFYLVNNTVNGDISNVKLNSTLVWLVSNNLRGGMPRVSPEVVVLCLYDNSLSGSISSFLCDNKTDKSKLMHLDIGYNHLSGELTDCWNNWKSLVHIDLGYNNLTGKIPHSMGSLSNLRYLYLESNMLFGEVPFSLKDCQNLWILDLGHNNLSGVLPIWLGQNVRGLKLRSNQFSGNIPTQICQLHSLMVMDFANNGLSGQIPNCLHNITALLSSYASTRKVSYAVHSPEISFPIIITCSITMLIKGNEREYFNLMNVIDLSSNNLFGNVPLEMYMLTGLQSLNLSHNQLLGTIPQEISNLEPLESIDLSSNHFSGEIPQSMSSLHYLEVLNLSFNNLVGKIPSGVQLGYSNLSYIGNRDLCGAPLPKICPQDEKSHNTKPKGEEDSDDKSQVYSCFYMGLGIGFAVGLWSVLGPIFFNRRCRHAYFRFMHRMYGIIIQKLNLRTTVESSQGDLGGFQEGSNHISY</sequence>
<dbReference type="InterPro" id="IPR032675">
    <property type="entry name" value="LRR_dom_sf"/>
</dbReference>
<dbReference type="PANTHER" id="PTHR48063">
    <property type="entry name" value="LRR RECEPTOR-LIKE KINASE"/>
    <property type="match status" value="1"/>
</dbReference>
<keyword evidence="4 11" id="KW-0812">Transmembrane</keyword>
<dbReference type="FunFam" id="3.80.10.10:FF:000111">
    <property type="entry name" value="LRR receptor-like serine/threonine-protein kinase ERECTA"/>
    <property type="match status" value="1"/>
</dbReference>
<evidence type="ECO:0000256" key="5">
    <source>
        <dbReference type="ARBA" id="ARBA00022729"/>
    </source>
</evidence>
<evidence type="ECO:0000256" key="8">
    <source>
        <dbReference type="ARBA" id="ARBA00023136"/>
    </source>
</evidence>
<dbReference type="InterPro" id="IPR046956">
    <property type="entry name" value="RLP23-like"/>
</dbReference>
<keyword evidence="5" id="KW-0732">Signal</keyword>
<dbReference type="Gene3D" id="3.80.10.10">
    <property type="entry name" value="Ribonuclease Inhibitor"/>
    <property type="match status" value="1"/>
</dbReference>
<dbReference type="InterPro" id="IPR001611">
    <property type="entry name" value="Leu-rich_rpt"/>
</dbReference>
<dbReference type="SUPFAM" id="SSF52058">
    <property type="entry name" value="L domain-like"/>
    <property type="match status" value="1"/>
</dbReference>
<comment type="subcellular location">
    <subcellularLocation>
        <location evidence="1">Membrane</location>
        <topology evidence="1">Single-pass type I membrane protein</topology>
    </subcellularLocation>
</comment>
<evidence type="ECO:0000256" key="10">
    <source>
        <dbReference type="ARBA" id="ARBA00023180"/>
    </source>
</evidence>
<organism evidence="12 13">
    <name type="scientific">Flemingia macrophylla</name>
    <dbReference type="NCBI Taxonomy" id="520843"/>
    <lineage>
        <taxon>Eukaryota</taxon>
        <taxon>Viridiplantae</taxon>
        <taxon>Streptophyta</taxon>
        <taxon>Embryophyta</taxon>
        <taxon>Tracheophyta</taxon>
        <taxon>Spermatophyta</taxon>
        <taxon>Magnoliopsida</taxon>
        <taxon>eudicotyledons</taxon>
        <taxon>Gunneridae</taxon>
        <taxon>Pentapetalae</taxon>
        <taxon>rosids</taxon>
        <taxon>fabids</taxon>
        <taxon>Fabales</taxon>
        <taxon>Fabaceae</taxon>
        <taxon>Papilionoideae</taxon>
        <taxon>50 kb inversion clade</taxon>
        <taxon>NPAAA clade</taxon>
        <taxon>indigoferoid/millettioid clade</taxon>
        <taxon>Phaseoleae</taxon>
        <taxon>Flemingia</taxon>
    </lineage>
</organism>
<keyword evidence="9" id="KW-0675">Receptor</keyword>
<dbReference type="PRINTS" id="PR00019">
    <property type="entry name" value="LEURICHRPT"/>
</dbReference>
<dbReference type="Pfam" id="PF13855">
    <property type="entry name" value="LRR_8"/>
    <property type="match status" value="2"/>
</dbReference>
<dbReference type="GO" id="GO:0016020">
    <property type="term" value="C:membrane"/>
    <property type="evidence" value="ECO:0007669"/>
    <property type="project" value="UniProtKB-SubCell"/>
</dbReference>
<evidence type="ECO:0000256" key="6">
    <source>
        <dbReference type="ARBA" id="ARBA00022737"/>
    </source>
</evidence>
<reference evidence="12 13" key="1">
    <citation type="submission" date="2024-08" db="EMBL/GenBank/DDBJ databases">
        <title>Insights into the chromosomal genome structure of Flemingia macrophylla.</title>
        <authorList>
            <person name="Ding Y."/>
            <person name="Zhao Y."/>
            <person name="Bi W."/>
            <person name="Wu M."/>
            <person name="Zhao G."/>
            <person name="Gong Y."/>
            <person name="Li W."/>
            <person name="Zhang P."/>
        </authorList>
    </citation>
    <scope>NUCLEOTIDE SEQUENCE [LARGE SCALE GENOMIC DNA]</scope>
    <source>
        <strain evidence="12">DYQJB</strain>
        <tissue evidence="12">Leaf</tissue>
    </source>
</reference>
<keyword evidence="10" id="KW-0325">Glycoprotein</keyword>
<proteinExistence type="inferred from homology"/>